<name>A0AAF1BJT5_9TREE</name>
<dbReference type="AlphaFoldDB" id="A0AAF1BJT5"/>
<dbReference type="Proteomes" id="UP000827549">
    <property type="component" value="Chromosome 3"/>
</dbReference>
<accession>A0AAF1BJT5</accession>
<keyword evidence="3" id="KW-1185">Reference proteome</keyword>
<evidence type="ECO:0000313" key="3">
    <source>
        <dbReference type="Proteomes" id="UP000827549"/>
    </source>
</evidence>
<reference evidence="2" key="1">
    <citation type="submission" date="2023-10" db="EMBL/GenBank/DDBJ databases">
        <authorList>
            <person name="Noh H."/>
        </authorList>
    </citation>
    <scope>NUCLEOTIDE SEQUENCE</scope>
    <source>
        <strain evidence="2">DUCC4014</strain>
    </source>
</reference>
<evidence type="ECO:0000256" key="1">
    <source>
        <dbReference type="SAM" id="MobiDB-lite"/>
    </source>
</evidence>
<dbReference type="RefSeq" id="XP_062626267.1">
    <property type="nucleotide sequence ID" value="XM_062770283.1"/>
</dbReference>
<protein>
    <submittedName>
        <fullName evidence="2">Uncharacterized protein</fullName>
    </submittedName>
</protein>
<gene>
    <name evidence="2" type="ORF">LOC62_03G003745</name>
</gene>
<feature type="region of interest" description="Disordered" evidence="1">
    <location>
        <begin position="1"/>
        <end position="26"/>
    </location>
</feature>
<proteinExistence type="predicted"/>
<sequence length="181" mass="19233">MRRRSRTPSPPPEEQPTILIPVPAPPPPTDLTPSALLVPLGAISSSHIGRKLRLRVQILAIDPAGKHALVSSLAQGTRPTLMVSLSTALLGHSPASTVVRPPERWASAGEVRPDPGVAREKLYLGFGEWINVVGWLEAAETLPKVAIPTGCAHPPLVLLEAIHVSPARAPTQDGLFRGQLN</sequence>
<organism evidence="2 3">
    <name type="scientific">Vanrija pseudolonga</name>
    <dbReference type="NCBI Taxonomy" id="143232"/>
    <lineage>
        <taxon>Eukaryota</taxon>
        <taxon>Fungi</taxon>
        <taxon>Dikarya</taxon>
        <taxon>Basidiomycota</taxon>
        <taxon>Agaricomycotina</taxon>
        <taxon>Tremellomycetes</taxon>
        <taxon>Trichosporonales</taxon>
        <taxon>Trichosporonaceae</taxon>
        <taxon>Vanrija</taxon>
    </lineage>
</organism>
<dbReference type="EMBL" id="CP086716">
    <property type="protein sequence ID" value="WOO80235.1"/>
    <property type="molecule type" value="Genomic_DNA"/>
</dbReference>
<evidence type="ECO:0000313" key="2">
    <source>
        <dbReference type="EMBL" id="WOO80235.1"/>
    </source>
</evidence>
<dbReference type="GeneID" id="87806986"/>